<dbReference type="RefSeq" id="WP_350015980.1">
    <property type="nucleotide sequence ID" value="NZ_CP157948.1"/>
</dbReference>
<dbReference type="PANTHER" id="PTHR23028:SF53">
    <property type="entry name" value="ACYL_TRANSF_3 DOMAIN-CONTAINING PROTEIN"/>
    <property type="match status" value="1"/>
</dbReference>
<keyword evidence="1" id="KW-0812">Transmembrane</keyword>
<dbReference type="GO" id="GO:0016020">
    <property type="term" value="C:membrane"/>
    <property type="evidence" value="ECO:0007669"/>
    <property type="project" value="TreeGrafter"/>
</dbReference>
<proteinExistence type="predicted"/>
<feature type="transmembrane region" description="Helical" evidence="1">
    <location>
        <begin position="201"/>
        <end position="231"/>
    </location>
</feature>
<keyword evidence="1" id="KW-0472">Membrane</keyword>
<keyword evidence="3" id="KW-0808">Transferase</keyword>
<feature type="domain" description="Acyltransferase 3" evidence="2">
    <location>
        <begin position="50"/>
        <end position="350"/>
    </location>
</feature>
<feature type="transmembrane region" description="Helical" evidence="1">
    <location>
        <begin position="120"/>
        <end position="141"/>
    </location>
</feature>
<feature type="transmembrane region" description="Helical" evidence="1">
    <location>
        <begin position="49"/>
        <end position="69"/>
    </location>
</feature>
<evidence type="ECO:0000256" key="1">
    <source>
        <dbReference type="SAM" id="Phobius"/>
    </source>
</evidence>
<feature type="transmembrane region" description="Helical" evidence="1">
    <location>
        <begin position="265"/>
        <end position="281"/>
    </location>
</feature>
<dbReference type="PANTHER" id="PTHR23028">
    <property type="entry name" value="ACETYLTRANSFERASE"/>
    <property type="match status" value="1"/>
</dbReference>
<reference evidence="3" key="1">
    <citation type="submission" date="2024-06" db="EMBL/GenBank/DDBJ databases">
        <authorList>
            <person name="Sun Y."/>
        </authorList>
    </citation>
    <scope>NUCLEOTIDE SEQUENCE</scope>
    <source>
        <strain evidence="3">IGA1.0</strain>
    </source>
</reference>
<feature type="transmembrane region" description="Helical" evidence="1">
    <location>
        <begin position="243"/>
        <end position="259"/>
    </location>
</feature>
<organism evidence="3">
    <name type="scientific">Rhodanobacter sp. IGA1.0</name>
    <dbReference type="NCBI Taxonomy" id="3158582"/>
    <lineage>
        <taxon>Bacteria</taxon>
        <taxon>Pseudomonadati</taxon>
        <taxon>Pseudomonadota</taxon>
        <taxon>Gammaproteobacteria</taxon>
        <taxon>Lysobacterales</taxon>
        <taxon>Rhodanobacteraceae</taxon>
        <taxon>Rhodanobacter</taxon>
    </lineage>
</organism>
<feature type="transmembrane region" description="Helical" evidence="1">
    <location>
        <begin position="89"/>
        <end position="108"/>
    </location>
</feature>
<accession>A0AAU7QIU9</accession>
<dbReference type="InterPro" id="IPR002656">
    <property type="entry name" value="Acyl_transf_3_dom"/>
</dbReference>
<dbReference type="EMBL" id="CP157948">
    <property type="protein sequence ID" value="XBS89510.1"/>
    <property type="molecule type" value="Genomic_DNA"/>
</dbReference>
<feature type="transmembrane region" description="Helical" evidence="1">
    <location>
        <begin position="341"/>
        <end position="363"/>
    </location>
</feature>
<evidence type="ECO:0000313" key="3">
    <source>
        <dbReference type="EMBL" id="XBS89510.1"/>
    </source>
</evidence>
<dbReference type="GO" id="GO:0000271">
    <property type="term" value="P:polysaccharide biosynthetic process"/>
    <property type="evidence" value="ECO:0007669"/>
    <property type="project" value="TreeGrafter"/>
</dbReference>
<protein>
    <submittedName>
        <fullName evidence="3">Acyltransferase</fullName>
        <ecNumber evidence="3">2.3.-.-</ecNumber>
    </submittedName>
</protein>
<dbReference type="InterPro" id="IPR050879">
    <property type="entry name" value="Acyltransferase_3"/>
</dbReference>
<keyword evidence="1" id="KW-1133">Transmembrane helix</keyword>
<sequence length="371" mass="41202">MDTPVGSGTDFMTKRRGRWMFRHFDRLWAFLRSSITVEEGLARRQDNFLVLRIAAAAAVIYGHASAIAPSVGTRDIFVRLGWGIYSGDIAVNIFFLISGFLVTGSYIRQRSFYKFAKARILRVYPAFVLNVVLLATVYGLMFTSLPSAEYLHHGGVWNYIATNLKMSSNMVWTLPGVFEDGAKTAAINGAQWTLPAEVRMYVLLGILGAIGLFASVRVATLVLAALFLTGLVHPELFPLNQTWLRLAGYFMLGVCIYLHRASIRVSLELVVALVLAAVLVRHLPPYPMVFALALAGVVGFIAYLMPPWRWLERFGDPSYGIYLWGWPCQQAVAHIFPGAGLTLHVGSSLAMATVMGYGSWTLLEKQMLRLK</sequence>
<evidence type="ECO:0000259" key="2">
    <source>
        <dbReference type="Pfam" id="PF01757"/>
    </source>
</evidence>
<keyword evidence="3" id="KW-0012">Acyltransferase</keyword>
<name>A0AAU7QIU9_9GAMM</name>
<feature type="transmembrane region" description="Helical" evidence="1">
    <location>
        <begin position="288"/>
        <end position="305"/>
    </location>
</feature>
<dbReference type="GO" id="GO:0016747">
    <property type="term" value="F:acyltransferase activity, transferring groups other than amino-acyl groups"/>
    <property type="evidence" value="ECO:0007669"/>
    <property type="project" value="InterPro"/>
</dbReference>
<dbReference type="AlphaFoldDB" id="A0AAU7QIU9"/>
<dbReference type="Pfam" id="PF01757">
    <property type="entry name" value="Acyl_transf_3"/>
    <property type="match status" value="1"/>
</dbReference>
<gene>
    <name evidence="3" type="ORF">ABNK63_14070</name>
</gene>
<dbReference type="EC" id="2.3.-.-" evidence="3"/>